<evidence type="ECO:0000259" key="5">
    <source>
        <dbReference type="PROSITE" id="PS51468"/>
    </source>
</evidence>
<evidence type="ECO:0000259" key="3">
    <source>
        <dbReference type="PROSITE" id="PS50234"/>
    </source>
</evidence>
<feature type="domain" description="VWFA" evidence="3">
    <location>
        <begin position="275"/>
        <end position="421"/>
    </location>
</feature>
<organism evidence="6 7">
    <name type="scientific">Gonapodya prolifera (strain JEL478)</name>
    <name type="common">Monoblepharis prolifera</name>
    <dbReference type="NCBI Taxonomy" id="1344416"/>
    <lineage>
        <taxon>Eukaryota</taxon>
        <taxon>Fungi</taxon>
        <taxon>Fungi incertae sedis</taxon>
        <taxon>Chytridiomycota</taxon>
        <taxon>Chytridiomycota incertae sedis</taxon>
        <taxon>Monoblepharidomycetes</taxon>
        <taxon>Monoblepharidales</taxon>
        <taxon>Gonapodyaceae</taxon>
        <taxon>Gonapodya</taxon>
    </lineage>
</organism>
<dbReference type="InterPro" id="IPR042855">
    <property type="entry name" value="V_SNARE_CC"/>
</dbReference>
<feature type="domain" description="VIT" evidence="5">
    <location>
        <begin position="4"/>
        <end position="132"/>
    </location>
</feature>
<name>A0A139ARB7_GONPJ</name>
<dbReference type="STRING" id="1344416.A0A139ARB7"/>
<dbReference type="InterPro" id="IPR036465">
    <property type="entry name" value="vWFA_dom_sf"/>
</dbReference>
<dbReference type="AlphaFoldDB" id="A0A139ARB7"/>
<dbReference type="Pfam" id="PF08487">
    <property type="entry name" value="VIT"/>
    <property type="match status" value="1"/>
</dbReference>
<dbReference type="PANTHER" id="PTHR45737">
    <property type="entry name" value="VON WILLEBRAND FACTOR A DOMAIN-CONTAINING PROTEIN 5A"/>
    <property type="match status" value="1"/>
</dbReference>
<evidence type="ECO:0000256" key="2">
    <source>
        <dbReference type="SAM" id="MobiDB-lite"/>
    </source>
</evidence>
<sequence length="994" mass="105801">MSCCGLYVDGPDSHPVAIPLKKVNASVSLIDCLASVTLSQTYVNEGSLPVEAIYKFPVYESAAVFAFEAEVDGSVVKGVCKEREQAAKEYVEAVEQGDRAFLLEEQKADIFQISVGNIPPSKPVLIRISYIHELRTDEENDEARFTIPTTIASKTYGTFTPPAGTNLLPGGTTYAASVDYTLSVSIDIQMASGPVTEVSSPSHPIKIAVDAANPKRATAKLALETVYLDKDFILVVKSPGLDKPRCVVERDPTTGTKCCMVTFVPKFKLKEARTEVIFVLDRSGSMEGENITYARSALQLFLKSLPATCKFNIIGFGSEFQKLFLTPQPYNDANLATAVHHAQTVHADLGGTEILEPLKAACATPLEEGWQRSIIVLTDGEVYSPDAIFAFASSTSRSQNTRFFTLGVGSSVSHLLVNGLARAGMGSAEFVGAGERMEGKVVKLVKAGVRGFVKDYKVTWLPESTVAKANEAKTSSVKPDTGSSSSGAPPAYTEEPAAGSFFDEALTDDSLSTPKSIPSGTPLLQQAPYTAPPLYGGARYICYAILDGSLPDPTSITIAGVSPDGPLQLSVPVSDNAFTVQEGKSASVHVMAAKRLVQDIEEGTSWLHAAGVVPDETRVRKEVVRLSVAYGIASKYTSFVAVQVVGTEEKATGRPQRVVVPTLPESNSMPMRPNYVTGAMPALAAPPPPAYITSVMADMQANIQSVLSRGEKVEMLEEKTQSLASSSASFAKAKKKSSAGIKFPSIPSLGSLFGGSAAPKPSKPSAPAAPAPLAPMMQQAPPPARYSMPAPSVAPVSSSYGSQAYAPAPMASGPPPPPAPPPFVVSAEPPLLGYDGLPPPPPAPGGMQPPAEFRRMSQPLAEQTVLADLDESEAGYVAPQRYMKEEESVKLPESSITAPEEILQLLVSIQSFNGSFPADERLFKISKASASPPAGRTREEWATAVATVIMERLLKDLKDEWELIRDKAIEWLDAAVGQKERQKLVDLARTQISA</sequence>
<dbReference type="InterPro" id="IPR013694">
    <property type="entry name" value="VIT"/>
</dbReference>
<keyword evidence="7" id="KW-1185">Reference proteome</keyword>
<dbReference type="Gene3D" id="1.20.5.110">
    <property type="match status" value="1"/>
</dbReference>
<feature type="compositionally biased region" description="Pro residues" evidence="2">
    <location>
        <begin position="761"/>
        <end position="773"/>
    </location>
</feature>
<feature type="compositionally biased region" description="Pro residues" evidence="2">
    <location>
        <begin position="812"/>
        <end position="823"/>
    </location>
</feature>
<feature type="compositionally biased region" description="Low complexity" evidence="2">
    <location>
        <begin position="824"/>
        <end position="836"/>
    </location>
</feature>
<keyword evidence="1" id="KW-0175">Coiled coil</keyword>
<feature type="region of interest" description="Disordered" evidence="2">
    <location>
        <begin position="469"/>
        <end position="494"/>
    </location>
</feature>
<dbReference type="Gene3D" id="3.40.50.410">
    <property type="entry name" value="von Willebrand factor, type A domain"/>
    <property type="match status" value="1"/>
</dbReference>
<proteinExistence type="predicted"/>
<evidence type="ECO:0000259" key="4">
    <source>
        <dbReference type="PROSITE" id="PS50892"/>
    </source>
</evidence>
<feature type="compositionally biased region" description="Polar residues" evidence="2">
    <location>
        <begin position="472"/>
        <end position="487"/>
    </location>
</feature>
<dbReference type="Pfam" id="PF13768">
    <property type="entry name" value="VWA_3"/>
    <property type="match status" value="1"/>
</dbReference>
<feature type="region of interest" description="Disordered" evidence="2">
    <location>
        <begin position="754"/>
        <end position="851"/>
    </location>
</feature>
<evidence type="ECO:0000313" key="7">
    <source>
        <dbReference type="Proteomes" id="UP000070544"/>
    </source>
</evidence>
<dbReference type="Proteomes" id="UP000070544">
    <property type="component" value="Unassembled WGS sequence"/>
</dbReference>
<dbReference type="EMBL" id="KQ965739">
    <property type="protein sequence ID" value="KXS19291.1"/>
    <property type="molecule type" value="Genomic_DNA"/>
</dbReference>
<dbReference type="PANTHER" id="PTHR45737:SF6">
    <property type="entry name" value="VON WILLEBRAND FACTOR A DOMAIN-CONTAINING PROTEIN 5A"/>
    <property type="match status" value="1"/>
</dbReference>
<dbReference type="PROSITE" id="PS50234">
    <property type="entry name" value="VWFA"/>
    <property type="match status" value="1"/>
</dbReference>
<protein>
    <submittedName>
        <fullName evidence="6">VIT-domain-containing protein</fullName>
    </submittedName>
</protein>
<dbReference type="SUPFAM" id="SSF53300">
    <property type="entry name" value="vWA-like"/>
    <property type="match status" value="1"/>
</dbReference>
<feature type="compositionally biased region" description="Low complexity" evidence="2">
    <location>
        <begin position="789"/>
        <end position="811"/>
    </location>
</feature>
<dbReference type="SMART" id="SM00609">
    <property type="entry name" value="VIT"/>
    <property type="match status" value="1"/>
</dbReference>
<evidence type="ECO:0000256" key="1">
    <source>
        <dbReference type="PROSITE-ProRule" id="PRU00290"/>
    </source>
</evidence>
<dbReference type="PROSITE" id="PS51468">
    <property type="entry name" value="VIT"/>
    <property type="match status" value="1"/>
</dbReference>
<dbReference type="OrthoDB" id="1729737at2759"/>
<dbReference type="OMA" id="TPNENMS"/>
<dbReference type="Pfam" id="PF00957">
    <property type="entry name" value="Synaptobrevin"/>
    <property type="match status" value="1"/>
</dbReference>
<dbReference type="PROSITE" id="PS50892">
    <property type="entry name" value="V_SNARE"/>
    <property type="match status" value="1"/>
</dbReference>
<reference evidence="6 7" key="1">
    <citation type="journal article" date="2015" name="Genome Biol. Evol.">
        <title>Phylogenomic analyses indicate that early fungi evolved digesting cell walls of algal ancestors of land plants.</title>
        <authorList>
            <person name="Chang Y."/>
            <person name="Wang S."/>
            <person name="Sekimoto S."/>
            <person name="Aerts A.L."/>
            <person name="Choi C."/>
            <person name="Clum A."/>
            <person name="LaButti K.M."/>
            <person name="Lindquist E.A."/>
            <person name="Yee Ngan C."/>
            <person name="Ohm R.A."/>
            <person name="Salamov A.A."/>
            <person name="Grigoriev I.V."/>
            <person name="Spatafora J.W."/>
            <person name="Berbee M.L."/>
        </authorList>
    </citation>
    <scope>NUCLEOTIDE SEQUENCE [LARGE SCALE GENOMIC DNA]</scope>
    <source>
        <strain evidence="6 7">JEL478</strain>
    </source>
</reference>
<gene>
    <name evidence="6" type="ORF">M427DRAFT_132288</name>
</gene>
<dbReference type="SMART" id="SM00327">
    <property type="entry name" value="VWA"/>
    <property type="match status" value="1"/>
</dbReference>
<evidence type="ECO:0000313" key="6">
    <source>
        <dbReference type="EMBL" id="KXS19291.1"/>
    </source>
</evidence>
<dbReference type="SUPFAM" id="SSF58038">
    <property type="entry name" value="SNARE fusion complex"/>
    <property type="match status" value="1"/>
</dbReference>
<accession>A0A139ARB7</accession>
<dbReference type="InterPro" id="IPR002035">
    <property type="entry name" value="VWF_A"/>
</dbReference>
<feature type="domain" description="V-SNARE coiled-coil homology" evidence="4">
    <location>
        <begin position="684"/>
        <end position="744"/>
    </location>
</feature>